<dbReference type="Proteomes" id="UP001501508">
    <property type="component" value="Unassembled WGS sequence"/>
</dbReference>
<dbReference type="RefSeq" id="WP_345026207.1">
    <property type="nucleotide sequence ID" value="NZ_BAABEY010000001.1"/>
</dbReference>
<reference evidence="3" key="1">
    <citation type="journal article" date="2019" name="Int. J. Syst. Evol. Microbiol.">
        <title>The Global Catalogue of Microorganisms (GCM) 10K type strain sequencing project: providing services to taxonomists for standard genome sequencing and annotation.</title>
        <authorList>
            <consortium name="The Broad Institute Genomics Platform"/>
            <consortium name="The Broad Institute Genome Sequencing Center for Infectious Disease"/>
            <person name="Wu L."/>
            <person name="Ma J."/>
        </authorList>
    </citation>
    <scope>NUCLEOTIDE SEQUENCE [LARGE SCALE GENOMIC DNA]</scope>
    <source>
        <strain evidence="3">JCM 31920</strain>
    </source>
</reference>
<proteinExistence type="predicted"/>
<feature type="domain" description="3-keto-alpha-glucoside-1,2-lyase/3-keto-2-hydroxy-glucal hydratase" evidence="1">
    <location>
        <begin position="49"/>
        <end position="270"/>
    </location>
</feature>
<dbReference type="EMBL" id="BAABEY010000001">
    <property type="protein sequence ID" value="GAA4431691.1"/>
    <property type="molecule type" value="Genomic_DNA"/>
</dbReference>
<dbReference type="Gene3D" id="2.60.120.560">
    <property type="entry name" value="Exo-inulinase, domain 1"/>
    <property type="match status" value="1"/>
</dbReference>
<organism evidence="2 3">
    <name type="scientific">Ravibacter arvi</name>
    <dbReference type="NCBI Taxonomy" id="2051041"/>
    <lineage>
        <taxon>Bacteria</taxon>
        <taxon>Pseudomonadati</taxon>
        <taxon>Bacteroidota</taxon>
        <taxon>Cytophagia</taxon>
        <taxon>Cytophagales</taxon>
        <taxon>Spirosomataceae</taxon>
        <taxon>Ravibacter</taxon>
    </lineage>
</organism>
<dbReference type="InterPro" id="IPR010496">
    <property type="entry name" value="AL/BT2_dom"/>
</dbReference>
<protein>
    <submittedName>
        <fullName evidence="2">DUF1080 domain-containing protein</fullName>
    </submittedName>
</protein>
<dbReference type="Pfam" id="PF06439">
    <property type="entry name" value="3keto-disac_hyd"/>
    <property type="match status" value="1"/>
</dbReference>
<evidence type="ECO:0000259" key="1">
    <source>
        <dbReference type="Pfam" id="PF06439"/>
    </source>
</evidence>
<accession>A0ABP8LNE0</accession>
<evidence type="ECO:0000313" key="3">
    <source>
        <dbReference type="Proteomes" id="UP001501508"/>
    </source>
</evidence>
<gene>
    <name evidence="2" type="ORF">GCM10023091_02820</name>
</gene>
<name>A0ABP8LNE0_9BACT</name>
<keyword evidence="3" id="KW-1185">Reference proteome</keyword>
<evidence type="ECO:0000313" key="2">
    <source>
        <dbReference type="EMBL" id="GAA4431691.1"/>
    </source>
</evidence>
<comment type="caution">
    <text evidence="2">The sequence shown here is derived from an EMBL/GenBank/DDBJ whole genome shotgun (WGS) entry which is preliminary data.</text>
</comment>
<sequence length="271" mass="29964">MKTNFPSKDKAINWLLAAAVLVNVSCTQQQTNETTADTTQVAQEVKAGDFVSIFDGQSLNGWEGDTSYWRVENGVITGEITPAKPLEKNSFLIWKDGQPGDFEFKASFRISESGNSGVNYRSEKVADVPFALKGYQADIDGKNNYTGQNYEERKRTTLAYRGENATINTQPNANDPASFKANLKNNAWLSREVTGSLGTADELKTHIKPGDWNEIHIVAKGNKLQHFINGVLMSEVLDNDAANRSDKGFLGLQIHTGPPMKVEYKNISIKQ</sequence>